<dbReference type="NCBIfam" id="TIGR00026">
    <property type="entry name" value="hi_GC_TIGR00026"/>
    <property type="match status" value="1"/>
</dbReference>
<gene>
    <name evidence="3" type="ORF">BL253_23450</name>
</gene>
<dbReference type="EMBL" id="MOMC01000048">
    <property type="protein sequence ID" value="ONH26997.1"/>
    <property type="molecule type" value="Genomic_DNA"/>
</dbReference>
<dbReference type="Gene3D" id="2.30.110.10">
    <property type="entry name" value="Electron Transport, Fmn-binding Protein, Chain A"/>
    <property type="match status" value="1"/>
</dbReference>
<dbReference type="AlphaFoldDB" id="A0A1V2I680"/>
<dbReference type="GO" id="GO:0016491">
    <property type="term" value="F:oxidoreductase activity"/>
    <property type="evidence" value="ECO:0007669"/>
    <property type="project" value="InterPro"/>
</dbReference>
<evidence type="ECO:0000313" key="3">
    <source>
        <dbReference type="EMBL" id="ONH26997.1"/>
    </source>
</evidence>
<dbReference type="OrthoDB" id="8225825at2"/>
<dbReference type="Proteomes" id="UP000188929">
    <property type="component" value="Unassembled WGS sequence"/>
</dbReference>
<dbReference type="STRING" id="1834516.BL253_23450"/>
<comment type="caution">
    <text evidence="3">The sequence shown here is derived from an EMBL/GenBank/DDBJ whole genome shotgun (WGS) entry which is preliminary data.</text>
</comment>
<dbReference type="GO" id="GO:0070967">
    <property type="term" value="F:coenzyme F420 binding"/>
    <property type="evidence" value="ECO:0007669"/>
    <property type="project" value="TreeGrafter"/>
</dbReference>
<dbReference type="RefSeq" id="WP_076819322.1">
    <property type="nucleotide sequence ID" value="NZ_MOMC01000048.1"/>
</dbReference>
<dbReference type="Pfam" id="PF04075">
    <property type="entry name" value="F420H2_quin_red"/>
    <property type="match status" value="1"/>
</dbReference>
<reference evidence="4" key="1">
    <citation type="submission" date="2016-10" db="EMBL/GenBank/DDBJ databases">
        <title>Frankia sp. NRRL B-16386 Genome sequencing.</title>
        <authorList>
            <person name="Ghodhbane-Gtari F."/>
            <person name="Swanson E."/>
            <person name="Gueddou A."/>
            <person name="Hezbri K."/>
            <person name="Ktari K."/>
            <person name="Nouioui I."/>
            <person name="Morris K."/>
            <person name="Simpson S."/>
            <person name="Abebe-Akele F."/>
            <person name="Thomas K."/>
            <person name="Gtari M."/>
            <person name="Tisa L.S."/>
        </authorList>
    </citation>
    <scope>NUCLEOTIDE SEQUENCE [LARGE SCALE GENOMIC DNA]</scope>
    <source>
        <strain evidence="4">NRRL B-16386</strain>
    </source>
</reference>
<keyword evidence="4" id="KW-1185">Reference proteome</keyword>
<name>A0A1V2I680_9ACTN</name>
<accession>A0A1V2I680</accession>
<dbReference type="SUPFAM" id="SSF50475">
    <property type="entry name" value="FMN-binding split barrel"/>
    <property type="match status" value="1"/>
</dbReference>
<evidence type="ECO:0000256" key="2">
    <source>
        <dbReference type="ARBA" id="ARBA00049106"/>
    </source>
</evidence>
<comment type="catalytic activity">
    <reaction evidence="2">
        <text>oxidized coenzyme F420-(gamma-L-Glu)(n) + a quinol + H(+) = reduced coenzyme F420-(gamma-L-Glu)(n) + a quinone</text>
        <dbReference type="Rhea" id="RHEA:39663"/>
        <dbReference type="Rhea" id="RHEA-COMP:12939"/>
        <dbReference type="Rhea" id="RHEA-COMP:14378"/>
        <dbReference type="ChEBI" id="CHEBI:15378"/>
        <dbReference type="ChEBI" id="CHEBI:24646"/>
        <dbReference type="ChEBI" id="CHEBI:132124"/>
        <dbReference type="ChEBI" id="CHEBI:133980"/>
        <dbReference type="ChEBI" id="CHEBI:139511"/>
    </reaction>
</comment>
<evidence type="ECO:0000313" key="4">
    <source>
        <dbReference type="Proteomes" id="UP000188929"/>
    </source>
</evidence>
<dbReference type="InterPro" id="IPR012349">
    <property type="entry name" value="Split_barrel_FMN-bd"/>
</dbReference>
<organism evidence="3 4">
    <name type="scientific">Pseudofrankia asymbiotica</name>
    <dbReference type="NCBI Taxonomy" id="1834516"/>
    <lineage>
        <taxon>Bacteria</taxon>
        <taxon>Bacillati</taxon>
        <taxon>Actinomycetota</taxon>
        <taxon>Actinomycetes</taxon>
        <taxon>Frankiales</taxon>
        <taxon>Frankiaceae</taxon>
        <taxon>Pseudofrankia</taxon>
    </lineage>
</organism>
<dbReference type="InterPro" id="IPR004378">
    <property type="entry name" value="F420H2_quin_Rdtase"/>
</dbReference>
<proteinExistence type="inferred from homology"/>
<dbReference type="GO" id="GO:0005886">
    <property type="term" value="C:plasma membrane"/>
    <property type="evidence" value="ECO:0007669"/>
    <property type="project" value="TreeGrafter"/>
</dbReference>
<comment type="similarity">
    <text evidence="1">Belongs to the F420H(2)-dependent quinone reductase family.</text>
</comment>
<protein>
    <submittedName>
        <fullName evidence="3">Nitroreductase</fullName>
    </submittedName>
</protein>
<sequence>MSESTTPTDSPNKWVADHTRAYLDSGGEEGHLWYGPDGKLAEGVPTLLLTTIGRRSGQPRRTALIYGQDGDDYLIVASKGGAPADPLWYRNLVDNPEVELQVKADTFKATARTATPEEKARLWPKMVEVWPPYTGYQERTDRDIPVVILTRAS</sequence>
<evidence type="ECO:0000256" key="1">
    <source>
        <dbReference type="ARBA" id="ARBA00008710"/>
    </source>
</evidence>
<dbReference type="PANTHER" id="PTHR39428">
    <property type="entry name" value="F420H(2)-DEPENDENT QUINONE REDUCTASE RV1261C"/>
    <property type="match status" value="1"/>
</dbReference>
<dbReference type="PANTHER" id="PTHR39428:SF1">
    <property type="entry name" value="F420H(2)-DEPENDENT QUINONE REDUCTASE RV1261C"/>
    <property type="match status" value="1"/>
</dbReference>